<dbReference type="EMBL" id="CM023484">
    <property type="protein sequence ID" value="KAH6932094.1"/>
    <property type="molecule type" value="Genomic_DNA"/>
</dbReference>
<accession>A0ACB7SHE6</accession>
<reference evidence="1" key="1">
    <citation type="submission" date="2020-05" db="EMBL/GenBank/DDBJ databases">
        <title>Large-scale comparative analyses of tick genomes elucidate their genetic diversity and vector capacities.</title>
        <authorList>
            <person name="Jia N."/>
            <person name="Wang J."/>
            <person name="Shi W."/>
            <person name="Du L."/>
            <person name="Sun Y."/>
            <person name="Zhan W."/>
            <person name="Jiang J."/>
            <person name="Wang Q."/>
            <person name="Zhang B."/>
            <person name="Ji P."/>
            <person name="Sakyi L.B."/>
            <person name="Cui X."/>
            <person name="Yuan T."/>
            <person name="Jiang B."/>
            <person name="Yang W."/>
            <person name="Lam T.T.-Y."/>
            <person name="Chang Q."/>
            <person name="Ding S."/>
            <person name="Wang X."/>
            <person name="Zhu J."/>
            <person name="Ruan X."/>
            <person name="Zhao L."/>
            <person name="Wei J."/>
            <person name="Que T."/>
            <person name="Du C."/>
            <person name="Cheng J."/>
            <person name="Dai P."/>
            <person name="Han X."/>
            <person name="Huang E."/>
            <person name="Gao Y."/>
            <person name="Liu J."/>
            <person name="Shao H."/>
            <person name="Ye R."/>
            <person name="Li L."/>
            <person name="Wei W."/>
            <person name="Wang X."/>
            <person name="Wang C."/>
            <person name="Yang T."/>
            <person name="Huo Q."/>
            <person name="Li W."/>
            <person name="Guo W."/>
            <person name="Chen H."/>
            <person name="Zhou L."/>
            <person name="Ni X."/>
            <person name="Tian J."/>
            <person name="Zhou Y."/>
            <person name="Sheng Y."/>
            <person name="Liu T."/>
            <person name="Pan Y."/>
            <person name="Xia L."/>
            <person name="Li J."/>
            <person name="Zhao F."/>
            <person name="Cao W."/>
        </authorList>
    </citation>
    <scope>NUCLEOTIDE SEQUENCE</scope>
    <source>
        <strain evidence="1">Hyas-2018</strain>
    </source>
</reference>
<dbReference type="Proteomes" id="UP000821845">
    <property type="component" value="Chromosome 4"/>
</dbReference>
<keyword evidence="2" id="KW-1185">Reference proteome</keyword>
<name>A0ACB7SHE6_HYAAI</name>
<comment type="caution">
    <text evidence="1">The sequence shown here is derived from an EMBL/GenBank/DDBJ whole genome shotgun (WGS) entry which is preliminary data.</text>
</comment>
<proteinExistence type="predicted"/>
<sequence>MQFDQAALLLTYAWVGELCGHVVIPSLSDKIAGSRCVILAISVVLLSASFMILPHVAVYPAAGAAVVFVMGMQIGYAITMRTVLAADYLGVQKVTLCLGLIGIAMLPFTFVEPSIVGIGLGFITIATSMYIVSYFEMYRSFATGLQYLGISLSGVIGPSILSSVALKYGIEGTMLLVGGVTMNLVPLTLLLRHPTPIKWHDCRWWKRKDMNEDHMGVKPVAHVHKTLLHSTVERGVEDVHTRSGENEDEKEPKAETTLVEARDTLRESQIRYSQIPRVPEEGIKKWGVISQVVVVLRTPTFYMILLPIVAADMTLPLFSCTIVDYAGDKGVPLDVAAVLVSCQCAGGFCGRLVIPLISDRTPSGRCAVGSVTFLLIALCFVVMPHVISLAAIAAVTFIAGAQQGYLATIKTVFVADYLGVNKVAVCWGITGFLSMPVLFCQPYIIGAFRDRQGSYDNLYRLCGAVDVVAALMLVVQVFLDLRNRRRKGPS</sequence>
<protein>
    <submittedName>
        <fullName evidence="1">Uncharacterized protein</fullName>
    </submittedName>
</protein>
<evidence type="ECO:0000313" key="1">
    <source>
        <dbReference type="EMBL" id="KAH6932094.1"/>
    </source>
</evidence>
<evidence type="ECO:0000313" key="2">
    <source>
        <dbReference type="Proteomes" id="UP000821845"/>
    </source>
</evidence>
<organism evidence="1 2">
    <name type="scientific">Hyalomma asiaticum</name>
    <name type="common">Tick</name>
    <dbReference type="NCBI Taxonomy" id="266040"/>
    <lineage>
        <taxon>Eukaryota</taxon>
        <taxon>Metazoa</taxon>
        <taxon>Ecdysozoa</taxon>
        <taxon>Arthropoda</taxon>
        <taxon>Chelicerata</taxon>
        <taxon>Arachnida</taxon>
        <taxon>Acari</taxon>
        <taxon>Parasitiformes</taxon>
        <taxon>Ixodida</taxon>
        <taxon>Ixodoidea</taxon>
        <taxon>Ixodidae</taxon>
        <taxon>Hyalomminae</taxon>
        <taxon>Hyalomma</taxon>
    </lineage>
</organism>
<gene>
    <name evidence="1" type="ORF">HPB50_002849</name>
</gene>